<dbReference type="PANTHER" id="PTHR31001:SF57">
    <property type="entry name" value="ZN(II)2CYS6 TRANSCRIPTION FACTOR (EUROFUNG)"/>
    <property type="match status" value="1"/>
</dbReference>
<dbReference type="PANTHER" id="PTHR31001">
    <property type="entry name" value="UNCHARACTERIZED TRANSCRIPTIONAL REGULATORY PROTEIN"/>
    <property type="match status" value="1"/>
</dbReference>
<organism evidence="3 4">
    <name type="scientific">Sporothrix curviconia</name>
    <dbReference type="NCBI Taxonomy" id="1260050"/>
    <lineage>
        <taxon>Eukaryota</taxon>
        <taxon>Fungi</taxon>
        <taxon>Dikarya</taxon>
        <taxon>Ascomycota</taxon>
        <taxon>Pezizomycotina</taxon>
        <taxon>Sordariomycetes</taxon>
        <taxon>Sordariomycetidae</taxon>
        <taxon>Ophiostomatales</taxon>
        <taxon>Ophiostomataceae</taxon>
        <taxon>Sporothrix</taxon>
    </lineage>
</organism>
<evidence type="ECO:0000256" key="2">
    <source>
        <dbReference type="ARBA" id="ARBA00023242"/>
    </source>
</evidence>
<evidence type="ECO:0000256" key="1">
    <source>
        <dbReference type="ARBA" id="ARBA00004123"/>
    </source>
</evidence>
<accession>A0ABP0B682</accession>
<evidence type="ECO:0000313" key="3">
    <source>
        <dbReference type="EMBL" id="CAK7215074.1"/>
    </source>
</evidence>
<evidence type="ECO:0000313" key="4">
    <source>
        <dbReference type="Proteomes" id="UP001642405"/>
    </source>
</evidence>
<name>A0ABP0B682_9PEZI</name>
<reference evidence="3 4" key="1">
    <citation type="submission" date="2024-01" db="EMBL/GenBank/DDBJ databases">
        <authorList>
            <person name="Allen C."/>
            <person name="Tagirdzhanova G."/>
        </authorList>
    </citation>
    <scope>NUCLEOTIDE SEQUENCE [LARGE SCALE GENOMIC DNA]</scope>
</reference>
<gene>
    <name evidence="3" type="ORF">SCUCBS95973_002355</name>
</gene>
<keyword evidence="2" id="KW-0539">Nucleus</keyword>
<sequence>MLHKFKDLLPDNDEARLILDAYRSERLRNTRTDADHAYPPPNFPFGSWDSNRPVPSKADILAKLPPRDVCNGLVARYLDTTERTHRLFHVPSLRRELAAFWLEPTMASYGWLAQLFIILALGRATEAKEATGPTTEATEPAAGLLELAEACLRKTPVLFRADPTLCRVLCLVIIAKMASSYMCTVIDSCGTLADMAVRGCMELGLHRFGAGAAKAEEGLDDRILRARLWTAAVFLKVQQAADSGTPLLLRPCDFDAAAIRQVLSDDDDDNGDQSYQILIQALPIAIDLVSAANNNTADALTTAVRQMASHEAAIRAFLHQVQIQSTDDDDDNDDDRDTDNDIGCKSTHCWRQLQKPMLEIWLRRLLLVVYQAAISLSPEHHTPSLGLGYARQQYLACALAILVHQRQLLEITDSPMARMLTSLFKQDFFIAAVGACAVLRDGETEGGMDDGKADERDDYPLGLAAASTKATIRGALHSCIDLWARDAQKSKCNYWAYLILQRLTNGL</sequence>
<evidence type="ECO:0008006" key="5">
    <source>
        <dbReference type="Google" id="ProtNLM"/>
    </source>
</evidence>
<keyword evidence="4" id="KW-1185">Reference proteome</keyword>
<protein>
    <recommendedName>
        <fullName evidence="5">Transcription factor domain-containing protein</fullName>
    </recommendedName>
</protein>
<proteinExistence type="predicted"/>
<dbReference type="EMBL" id="CAWUHB010000009">
    <property type="protein sequence ID" value="CAK7215074.1"/>
    <property type="molecule type" value="Genomic_DNA"/>
</dbReference>
<dbReference type="CDD" id="cd12148">
    <property type="entry name" value="fungal_TF_MHR"/>
    <property type="match status" value="1"/>
</dbReference>
<dbReference type="InterPro" id="IPR050613">
    <property type="entry name" value="Sec_Metabolite_Reg"/>
</dbReference>
<comment type="caution">
    <text evidence="3">The sequence shown here is derived from an EMBL/GenBank/DDBJ whole genome shotgun (WGS) entry which is preliminary data.</text>
</comment>
<comment type="subcellular location">
    <subcellularLocation>
        <location evidence="1">Nucleus</location>
    </subcellularLocation>
</comment>
<dbReference type="Proteomes" id="UP001642405">
    <property type="component" value="Unassembled WGS sequence"/>
</dbReference>